<keyword evidence="6 8" id="KW-0472">Membrane</keyword>
<feature type="domain" description="Cas1p 10 TM acyl transferase" evidence="9">
    <location>
        <begin position="309"/>
        <end position="749"/>
    </location>
</feature>
<dbReference type="EMBL" id="KN824838">
    <property type="protein sequence ID" value="KIL00256.1"/>
    <property type="molecule type" value="Genomic_DNA"/>
</dbReference>
<evidence type="ECO:0000256" key="4">
    <source>
        <dbReference type="ARBA" id="ARBA00022692"/>
    </source>
</evidence>
<feature type="transmembrane region" description="Helical" evidence="8">
    <location>
        <begin position="357"/>
        <end position="375"/>
    </location>
</feature>
<dbReference type="STRING" id="930991.A0A0D0ED00"/>
<dbReference type="GO" id="GO:0016020">
    <property type="term" value="C:membrane"/>
    <property type="evidence" value="ECO:0007669"/>
    <property type="project" value="UniProtKB-SubCell"/>
</dbReference>
<evidence type="ECO:0000256" key="6">
    <source>
        <dbReference type="ARBA" id="ARBA00023136"/>
    </source>
</evidence>
<feature type="transmembrane region" description="Helical" evidence="8">
    <location>
        <begin position="428"/>
        <end position="448"/>
    </location>
</feature>
<evidence type="ECO:0000313" key="11">
    <source>
        <dbReference type="Proteomes" id="UP000054538"/>
    </source>
</evidence>
<feature type="transmembrane region" description="Helical" evidence="8">
    <location>
        <begin position="504"/>
        <end position="523"/>
    </location>
</feature>
<dbReference type="PANTHER" id="PTHR13533:SF1">
    <property type="entry name" value="N-ACETYLNEURAMINATE 9-O-ACETYLTRANSFERASE"/>
    <property type="match status" value="1"/>
</dbReference>
<gene>
    <name evidence="10" type="ORF">PAXRUDRAFT_29965</name>
</gene>
<feature type="transmembrane region" description="Helical" evidence="8">
    <location>
        <begin position="387"/>
        <end position="407"/>
    </location>
</feature>
<evidence type="ECO:0000256" key="7">
    <source>
        <dbReference type="ARBA" id="ARBA00023180"/>
    </source>
</evidence>
<dbReference type="InterPro" id="IPR012419">
    <property type="entry name" value="Cas1_AcylTrans_dom"/>
</dbReference>
<evidence type="ECO:0000256" key="5">
    <source>
        <dbReference type="ARBA" id="ARBA00022989"/>
    </source>
</evidence>
<feature type="transmembrane region" description="Helical" evidence="8">
    <location>
        <begin position="611"/>
        <end position="631"/>
    </location>
</feature>
<dbReference type="GO" id="GO:0005975">
    <property type="term" value="P:carbohydrate metabolic process"/>
    <property type="evidence" value="ECO:0007669"/>
    <property type="project" value="UniProtKB-ARBA"/>
</dbReference>
<dbReference type="PANTHER" id="PTHR13533">
    <property type="entry name" value="N-ACETYLNEURAMINATE 9-O-ACETYLTRANSFERASE"/>
    <property type="match status" value="1"/>
</dbReference>
<dbReference type="OrthoDB" id="1932925at2759"/>
<feature type="transmembrane region" description="Helical" evidence="8">
    <location>
        <begin position="12"/>
        <end position="35"/>
    </location>
</feature>
<proteinExistence type="inferred from homology"/>
<dbReference type="Pfam" id="PF07779">
    <property type="entry name" value="Cas1_AcylT"/>
    <property type="match status" value="1"/>
</dbReference>
<evidence type="ECO:0000259" key="9">
    <source>
        <dbReference type="Pfam" id="PF07779"/>
    </source>
</evidence>
<accession>A0A0D0ED00</accession>
<feature type="transmembrane region" description="Helical" evidence="8">
    <location>
        <begin position="323"/>
        <end position="345"/>
    </location>
</feature>
<feature type="transmembrane region" description="Helical" evidence="8">
    <location>
        <begin position="535"/>
        <end position="557"/>
    </location>
</feature>
<name>A0A0D0ED00_9AGAM</name>
<organism evidence="10 11">
    <name type="scientific">Paxillus rubicundulus Ve08.2h10</name>
    <dbReference type="NCBI Taxonomy" id="930991"/>
    <lineage>
        <taxon>Eukaryota</taxon>
        <taxon>Fungi</taxon>
        <taxon>Dikarya</taxon>
        <taxon>Basidiomycota</taxon>
        <taxon>Agaricomycotina</taxon>
        <taxon>Agaricomycetes</taxon>
        <taxon>Agaricomycetidae</taxon>
        <taxon>Boletales</taxon>
        <taxon>Paxilineae</taxon>
        <taxon>Paxillaceae</taxon>
        <taxon>Paxillus</taxon>
    </lineage>
</organism>
<sequence>MTGKRLFSLDPSWPHHLALSAIICALIAGLLRYIMFDRLDSTHCDALLSKGSWLDSAYRCMLHSYQAKDASQCLASRRVVFVGDSVTRTLYFQFVHTIDPTLPKEPPDDGAKHADHSFVSGSQIKLDFVWDPFLNTTSSLALINPPVQQLGDAAHSERPALLVLGAGLWYLRYSNTSGGLPNWEANVEAHIEAIAGARNKPADKVVFLPIEEVVISKLSPERLDTIHSSDIDAMNSDLYHRIRPSPTASLLHIFDSTSSGPVLLPLVFNKMLDDSQTQDGLHFADPVVKAQANILLNLRCNDEWPKKFPMDKTCCRRYPWPSLVHFIVLASVVLSTCSFLCRSYLKNPSKGWVIDKDCLPAIIFGAATCIIYLADRTGLWLKEQKQFSPWTFGFLSLASFAVGLATVHRADKDPGFLNRDQSDEWKGWMQIAILIYHYLGASKISGIYNPIRVLVAAYLFMTGYGHTTFYIKKADFGLLRVSQVLVRLNLLTLTLAYTMNTDFLSYYFSPLVTMWFLIIYLTMRVGSQLNDSTPFLVFKILLSMGMFSVFMNQTWLLEALFESLERVFFIHWSAREWTFRVTLDQYIVYFGMFAALAGIKIRERRLTDHPMWPGFLKASTGVSVLVLLWFMGFELMQESKFTYNGWHPYISFLPIAAFVTLRNASPLLRSCHSRVFAFIGRCSLETFIIQYHFWLAGDTKGILVLIPGARWLPLNFILSTSIFIYVSHQVAWATGELTRWFCDEEKNTLPMTRDATSSGGSSAAGLIPETVPLTTGGEDANTPTRHQPQRWVDRLAEGTTRRQSPGLKTWNGQWSWQPGVKGRLGICVALMWLMNALWTNP</sequence>
<reference evidence="11" key="2">
    <citation type="submission" date="2015-01" db="EMBL/GenBank/DDBJ databases">
        <title>Evolutionary Origins and Diversification of the Mycorrhizal Mutualists.</title>
        <authorList>
            <consortium name="DOE Joint Genome Institute"/>
            <consortium name="Mycorrhizal Genomics Consortium"/>
            <person name="Kohler A."/>
            <person name="Kuo A."/>
            <person name="Nagy L.G."/>
            <person name="Floudas D."/>
            <person name="Copeland A."/>
            <person name="Barry K.W."/>
            <person name="Cichocki N."/>
            <person name="Veneault-Fourrey C."/>
            <person name="LaButti K."/>
            <person name="Lindquist E.A."/>
            <person name="Lipzen A."/>
            <person name="Lundell T."/>
            <person name="Morin E."/>
            <person name="Murat C."/>
            <person name="Riley R."/>
            <person name="Ohm R."/>
            <person name="Sun H."/>
            <person name="Tunlid A."/>
            <person name="Henrissat B."/>
            <person name="Grigoriev I.V."/>
            <person name="Hibbett D.S."/>
            <person name="Martin F."/>
        </authorList>
    </citation>
    <scope>NUCLEOTIDE SEQUENCE [LARGE SCALE GENOMIC DNA]</scope>
    <source>
        <strain evidence="11">Ve08.2h10</strain>
    </source>
</reference>
<dbReference type="GO" id="GO:0016740">
    <property type="term" value="F:transferase activity"/>
    <property type="evidence" value="ECO:0007669"/>
    <property type="project" value="UniProtKB-KW"/>
</dbReference>
<evidence type="ECO:0000313" key="10">
    <source>
        <dbReference type="EMBL" id="KIL00256.1"/>
    </source>
</evidence>
<dbReference type="GO" id="GO:0005794">
    <property type="term" value="C:Golgi apparatus"/>
    <property type="evidence" value="ECO:0007669"/>
    <property type="project" value="UniProtKB-ARBA"/>
</dbReference>
<keyword evidence="11" id="KW-1185">Reference proteome</keyword>
<dbReference type="AlphaFoldDB" id="A0A0D0ED00"/>
<feature type="transmembrane region" description="Helical" evidence="8">
    <location>
        <begin position="454"/>
        <end position="471"/>
    </location>
</feature>
<keyword evidence="5 8" id="KW-1133">Transmembrane helix</keyword>
<evidence type="ECO:0000256" key="3">
    <source>
        <dbReference type="ARBA" id="ARBA00022679"/>
    </source>
</evidence>
<comment type="similarity">
    <text evidence="2">Belongs to the PC-esterase family. CASD1 subfamily.</text>
</comment>
<reference evidence="10 11" key="1">
    <citation type="submission" date="2014-04" db="EMBL/GenBank/DDBJ databases">
        <authorList>
            <consortium name="DOE Joint Genome Institute"/>
            <person name="Kuo A."/>
            <person name="Kohler A."/>
            <person name="Jargeat P."/>
            <person name="Nagy L.G."/>
            <person name="Floudas D."/>
            <person name="Copeland A."/>
            <person name="Barry K.W."/>
            <person name="Cichocki N."/>
            <person name="Veneault-Fourrey C."/>
            <person name="LaButti K."/>
            <person name="Lindquist E.A."/>
            <person name="Lipzen A."/>
            <person name="Lundell T."/>
            <person name="Morin E."/>
            <person name="Murat C."/>
            <person name="Sun H."/>
            <person name="Tunlid A."/>
            <person name="Henrissat B."/>
            <person name="Grigoriev I.V."/>
            <person name="Hibbett D.S."/>
            <person name="Martin F."/>
            <person name="Nordberg H.P."/>
            <person name="Cantor M.N."/>
            <person name="Hua S.X."/>
        </authorList>
    </citation>
    <scope>NUCLEOTIDE SEQUENCE [LARGE SCALE GENOMIC DNA]</scope>
    <source>
        <strain evidence="10 11">Ve08.2h10</strain>
    </source>
</reference>
<comment type="subcellular location">
    <subcellularLocation>
        <location evidence="1">Membrane</location>
        <topology evidence="1">Multi-pass membrane protein</topology>
    </subcellularLocation>
</comment>
<protein>
    <recommendedName>
        <fullName evidence="9">Cas1p 10 TM acyl transferase domain-containing protein</fullName>
    </recommendedName>
</protein>
<dbReference type="InParanoid" id="A0A0D0ED00"/>
<keyword evidence="4 8" id="KW-0812">Transmembrane</keyword>
<evidence type="ECO:0000256" key="1">
    <source>
        <dbReference type="ARBA" id="ARBA00004141"/>
    </source>
</evidence>
<dbReference type="Proteomes" id="UP000054538">
    <property type="component" value="Unassembled WGS sequence"/>
</dbReference>
<dbReference type="HOGENOM" id="CLU_008003_0_1_1"/>
<evidence type="ECO:0000256" key="2">
    <source>
        <dbReference type="ARBA" id="ARBA00010666"/>
    </source>
</evidence>
<evidence type="ECO:0000256" key="8">
    <source>
        <dbReference type="SAM" id="Phobius"/>
    </source>
</evidence>
<feature type="transmembrane region" description="Helical" evidence="8">
    <location>
        <begin position="577"/>
        <end position="599"/>
    </location>
</feature>
<keyword evidence="7" id="KW-0325">Glycoprotein</keyword>
<keyword evidence="3" id="KW-0808">Transferase</keyword>